<reference evidence="1" key="2">
    <citation type="submission" date="2025-09" db="UniProtKB">
        <authorList>
            <consortium name="Ensembl"/>
        </authorList>
    </citation>
    <scope>IDENTIFICATION</scope>
</reference>
<evidence type="ECO:0000313" key="2">
    <source>
        <dbReference type="Proteomes" id="UP000261600"/>
    </source>
</evidence>
<name>A0A3Q3JKU8_MONAL</name>
<organism evidence="1 2">
    <name type="scientific">Monopterus albus</name>
    <name type="common">Swamp eel</name>
    <dbReference type="NCBI Taxonomy" id="43700"/>
    <lineage>
        <taxon>Eukaryota</taxon>
        <taxon>Metazoa</taxon>
        <taxon>Chordata</taxon>
        <taxon>Craniata</taxon>
        <taxon>Vertebrata</taxon>
        <taxon>Euteleostomi</taxon>
        <taxon>Actinopterygii</taxon>
        <taxon>Neopterygii</taxon>
        <taxon>Teleostei</taxon>
        <taxon>Neoteleostei</taxon>
        <taxon>Acanthomorphata</taxon>
        <taxon>Anabantaria</taxon>
        <taxon>Synbranchiformes</taxon>
        <taxon>Synbranchidae</taxon>
        <taxon>Monopterus</taxon>
    </lineage>
</organism>
<dbReference type="Proteomes" id="UP000261600">
    <property type="component" value="Unplaced"/>
</dbReference>
<keyword evidence="2" id="KW-1185">Reference proteome</keyword>
<accession>A0A3Q3JKU8</accession>
<dbReference type="Ensembl" id="ENSMALT00000017610.1">
    <property type="protein sequence ID" value="ENSMALP00000017270.1"/>
    <property type="gene ID" value="ENSMALG00000012066.1"/>
</dbReference>
<proteinExistence type="predicted"/>
<evidence type="ECO:0000313" key="1">
    <source>
        <dbReference type="Ensembl" id="ENSMALP00000017270.1"/>
    </source>
</evidence>
<sequence>MLGTHCRLYSRPKTHLNHSDTRMEVSRRRILQKHLEPARPLRRFIHTQIGKQYVAFVQCTRSKMLRISYTREFLIELARCPEASKKPCFLPDHPVVLNKAVSCLESFGNGGYFHDVLWFPLVK</sequence>
<dbReference type="AlphaFoldDB" id="A0A3Q3JKU8"/>
<protein>
    <submittedName>
        <fullName evidence="1">Uncharacterized protein</fullName>
    </submittedName>
</protein>
<reference evidence="1" key="1">
    <citation type="submission" date="2025-08" db="UniProtKB">
        <authorList>
            <consortium name="Ensembl"/>
        </authorList>
    </citation>
    <scope>IDENTIFICATION</scope>
</reference>